<dbReference type="RefSeq" id="WP_108885024.1">
    <property type="nucleotide sequence ID" value="NZ_OMOJ01000001.1"/>
</dbReference>
<keyword evidence="9" id="KW-1185">Reference proteome</keyword>
<dbReference type="SUPFAM" id="SSF53335">
    <property type="entry name" value="S-adenosyl-L-methionine-dependent methyltransferases"/>
    <property type="match status" value="1"/>
</dbReference>
<protein>
    <recommendedName>
        <fullName evidence="6">Ribosomal RNA small subunit methyltransferase H</fullName>
        <ecNumber evidence="6">2.1.1.199</ecNumber>
    </recommendedName>
    <alternativeName>
        <fullName evidence="6">16S rRNA m(4)C1402 methyltransferase</fullName>
    </alternativeName>
    <alternativeName>
        <fullName evidence="6">rRNA (cytosine-N(4)-)-methyltransferase RsmH</fullName>
    </alternativeName>
</protein>
<dbReference type="PANTHER" id="PTHR11265">
    <property type="entry name" value="S-ADENOSYL-METHYLTRANSFERASE MRAW"/>
    <property type="match status" value="1"/>
</dbReference>
<keyword evidence="5 6" id="KW-0949">S-adenosyl-L-methionine</keyword>
<dbReference type="OrthoDB" id="9806637at2"/>
<evidence type="ECO:0000256" key="4">
    <source>
        <dbReference type="ARBA" id="ARBA00022679"/>
    </source>
</evidence>
<feature type="binding site" evidence="6">
    <location>
        <position position="108"/>
    </location>
    <ligand>
        <name>S-adenosyl-L-methionine</name>
        <dbReference type="ChEBI" id="CHEBI:59789"/>
    </ligand>
</feature>
<feature type="region of interest" description="Disordered" evidence="7">
    <location>
        <begin position="286"/>
        <end position="330"/>
    </location>
</feature>
<evidence type="ECO:0000256" key="7">
    <source>
        <dbReference type="SAM" id="MobiDB-lite"/>
    </source>
</evidence>
<feature type="binding site" evidence="6">
    <location>
        <begin position="40"/>
        <end position="42"/>
    </location>
    <ligand>
        <name>S-adenosyl-L-methionine</name>
        <dbReference type="ChEBI" id="CHEBI:59789"/>
    </ligand>
</feature>
<keyword evidence="6" id="KW-0963">Cytoplasm</keyword>
<dbReference type="EC" id="2.1.1.199" evidence="6"/>
<dbReference type="NCBIfam" id="TIGR00006">
    <property type="entry name" value="16S rRNA (cytosine(1402)-N(4))-methyltransferase RsmH"/>
    <property type="match status" value="1"/>
</dbReference>
<dbReference type="InterPro" id="IPR002903">
    <property type="entry name" value="RsmH"/>
</dbReference>
<dbReference type="Proteomes" id="UP000244904">
    <property type="component" value="Unassembled WGS sequence"/>
</dbReference>
<evidence type="ECO:0000256" key="3">
    <source>
        <dbReference type="ARBA" id="ARBA00022603"/>
    </source>
</evidence>
<dbReference type="InterPro" id="IPR029063">
    <property type="entry name" value="SAM-dependent_MTases_sf"/>
</dbReference>
<dbReference type="Pfam" id="PF01795">
    <property type="entry name" value="Methyltransf_5"/>
    <property type="match status" value="1"/>
</dbReference>
<keyword evidence="2 6" id="KW-0698">rRNA processing</keyword>
<evidence type="ECO:0000256" key="5">
    <source>
        <dbReference type="ARBA" id="ARBA00022691"/>
    </source>
</evidence>
<proteinExistence type="inferred from homology"/>
<evidence type="ECO:0000256" key="6">
    <source>
        <dbReference type="HAMAP-Rule" id="MF_01007"/>
    </source>
</evidence>
<feature type="binding site" evidence="6">
    <location>
        <position position="58"/>
    </location>
    <ligand>
        <name>S-adenosyl-L-methionine</name>
        <dbReference type="ChEBI" id="CHEBI:59789"/>
    </ligand>
</feature>
<dbReference type="InterPro" id="IPR023397">
    <property type="entry name" value="SAM-dep_MeTrfase_MraW_recog"/>
</dbReference>
<gene>
    <name evidence="6 8" type="primary">rsmH</name>
    <name evidence="8" type="ORF">PRI8871_00978</name>
</gene>
<evidence type="ECO:0000313" key="9">
    <source>
        <dbReference type="Proteomes" id="UP000244904"/>
    </source>
</evidence>
<dbReference type="GO" id="GO:0070475">
    <property type="term" value="P:rRNA base methylation"/>
    <property type="evidence" value="ECO:0007669"/>
    <property type="project" value="UniProtKB-UniRule"/>
</dbReference>
<keyword evidence="4 6" id="KW-0808">Transferase</keyword>
<dbReference type="HAMAP" id="MF_01007">
    <property type="entry name" value="16SrRNA_methyltr_H"/>
    <property type="match status" value="1"/>
</dbReference>
<evidence type="ECO:0000256" key="2">
    <source>
        <dbReference type="ARBA" id="ARBA00022552"/>
    </source>
</evidence>
<dbReference type="CDD" id="cd02440">
    <property type="entry name" value="AdoMet_MTases"/>
    <property type="match status" value="1"/>
</dbReference>
<comment type="similarity">
    <text evidence="1 6">Belongs to the methyltransferase superfamily. RsmH family.</text>
</comment>
<evidence type="ECO:0000313" key="8">
    <source>
        <dbReference type="EMBL" id="SPF78378.1"/>
    </source>
</evidence>
<feature type="binding site" evidence="6">
    <location>
        <position position="101"/>
    </location>
    <ligand>
        <name>S-adenosyl-L-methionine</name>
        <dbReference type="ChEBI" id="CHEBI:59789"/>
    </ligand>
</feature>
<dbReference type="SUPFAM" id="SSF81799">
    <property type="entry name" value="Putative methyltransferase TM0872, insert domain"/>
    <property type="match status" value="1"/>
</dbReference>
<organism evidence="8 9">
    <name type="scientific">Pseudoprimorskyibacter insulae</name>
    <dbReference type="NCBI Taxonomy" id="1695997"/>
    <lineage>
        <taxon>Bacteria</taxon>
        <taxon>Pseudomonadati</taxon>
        <taxon>Pseudomonadota</taxon>
        <taxon>Alphaproteobacteria</taxon>
        <taxon>Rhodobacterales</taxon>
        <taxon>Paracoccaceae</taxon>
        <taxon>Pseudoprimorskyibacter</taxon>
    </lineage>
</organism>
<dbReference type="EMBL" id="OMOJ01000001">
    <property type="protein sequence ID" value="SPF78378.1"/>
    <property type="molecule type" value="Genomic_DNA"/>
</dbReference>
<dbReference type="PIRSF" id="PIRSF004486">
    <property type="entry name" value="MraW"/>
    <property type="match status" value="1"/>
</dbReference>
<reference evidence="9" key="1">
    <citation type="submission" date="2018-03" db="EMBL/GenBank/DDBJ databases">
        <authorList>
            <person name="Rodrigo-Torres L."/>
            <person name="Arahal R. D."/>
            <person name="Lucena T."/>
        </authorList>
    </citation>
    <scope>NUCLEOTIDE SEQUENCE [LARGE SCALE GENOMIC DNA]</scope>
    <source>
        <strain evidence="9">CECT 8871</strain>
    </source>
</reference>
<dbReference type="Gene3D" id="1.10.150.170">
    <property type="entry name" value="Putative methyltransferase TM0872, insert domain"/>
    <property type="match status" value="1"/>
</dbReference>
<dbReference type="AlphaFoldDB" id="A0A2R8AQJ7"/>
<dbReference type="GO" id="GO:0071424">
    <property type="term" value="F:rRNA (cytosine-N4-)-methyltransferase activity"/>
    <property type="evidence" value="ECO:0007669"/>
    <property type="project" value="UniProtKB-UniRule"/>
</dbReference>
<dbReference type="Gene3D" id="3.40.50.150">
    <property type="entry name" value="Vaccinia Virus protein VP39"/>
    <property type="match status" value="1"/>
</dbReference>
<comment type="subcellular location">
    <subcellularLocation>
        <location evidence="6">Cytoplasm</location>
    </subcellularLocation>
</comment>
<name>A0A2R8AQJ7_9RHOB</name>
<comment type="catalytic activity">
    <reaction evidence="6">
        <text>cytidine(1402) in 16S rRNA + S-adenosyl-L-methionine = N(4)-methylcytidine(1402) in 16S rRNA + S-adenosyl-L-homocysteine + H(+)</text>
        <dbReference type="Rhea" id="RHEA:42928"/>
        <dbReference type="Rhea" id="RHEA-COMP:10286"/>
        <dbReference type="Rhea" id="RHEA-COMP:10287"/>
        <dbReference type="ChEBI" id="CHEBI:15378"/>
        <dbReference type="ChEBI" id="CHEBI:57856"/>
        <dbReference type="ChEBI" id="CHEBI:59789"/>
        <dbReference type="ChEBI" id="CHEBI:74506"/>
        <dbReference type="ChEBI" id="CHEBI:82748"/>
        <dbReference type="EC" id="2.1.1.199"/>
    </reaction>
</comment>
<feature type="binding site" evidence="6">
    <location>
        <position position="85"/>
    </location>
    <ligand>
        <name>S-adenosyl-L-methionine</name>
        <dbReference type="ChEBI" id="CHEBI:59789"/>
    </ligand>
</feature>
<dbReference type="GO" id="GO:0005737">
    <property type="term" value="C:cytoplasm"/>
    <property type="evidence" value="ECO:0007669"/>
    <property type="project" value="UniProtKB-SubCell"/>
</dbReference>
<comment type="function">
    <text evidence="6">Specifically methylates the N4 position of cytidine in position 1402 (C1402) of 16S rRNA.</text>
</comment>
<keyword evidence="3 6" id="KW-0489">Methyltransferase</keyword>
<sequence>MAATSSPSSDAPHIPVLLRPLLANVAPVSGTWIDGTFGAGGYARGLIEAGADEVIGIDRDPLAHQMAAEWLPDYNGRIRLELTNFAKMDTVAEAVDGVVLDLGVSSMQLDLAERGFSFMKDGPLDMRMSQDGPSAADLVNELDEVALAEILFIFGEERASRRIAKAIVRARAEAPITRTLDLAQLIEGCLPRAKPGQSHPATRSFQALRIAVNDEYIALMEGLMAAERVLKPGGMLAVVTFHSVEDRMVKRFLQSRAGQTGRANRYAPEMDTEAPQFDLISRKAIGPDDDELAQNPRSRSAKLRVARRTDAPSGEIDAKTIAMPQLKGHR</sequence>
<evidence type="ECO:0000256" key="1">
    <source>
        <dbReference type="ARBA" id="ARBA00010396"/>
    </source>
</evidence>
<accession>A0A2R8AQJ7</accession>
<dbReference type="PANTHER" id="PTHR11265:SF0">
    <property type="entry name" value="12S RRNA N4-METHYLCYTIDINE METHYLTRANSFERASE"/>
    <property type="match status" value="1"/>
</dbReference>